<comment type="subcellular location">
    <subcellularLocation>
        <location evidence="3">Cytoplasm</location>
    </subcellularLocation>
    <text evidence="3">Associated with two foci at the outer edges of the nucleoid region in young cells, and at four foci within both cell halves in older cells.</text>
</comment>
<sequence length="251" mass="29423">MEMNVKLQVFEGPLDLLLHLIDKNKVDIYDIPIVEITDQYMEYVRAMDNSDLDVMSEFLLMATTLLDIKSRMLLPQEEKTEEGEEPEDPRAELVQQLLEYKMYKTISYQLRDRQLDASLVFYKEPTIPDEVLKYQQPVDLEELMADLTLNKLNDIFQQVLKRQDNRRDPIRSTFGKIKKEEVSLEQKMEWTIAFAKAHNTFSFRNLLEAAHSKTEVIVTFLCILEMMKAGQINITQEDTFTDIMIESRIAA</sequence>
<dbReference type="InterPro" id="IPR023093">
    <property type="entry name" value="ScpA-like_C"/>
</dbReference>
<evidence type="ECO:0000256" key="2">
    <source>
        <dbReference type="ARBA" id="ARBA00044777"/>
    </source>
</evidence>
<dbReference type="Gene3D" id="6.10.250.2410">
    <property type="match status" value="1"/>
</dbReference>
<dbReference type="RefSeq" id="WP_028247839.1">
    <property type="nucleotide sequence ID" value="NZ_FMWK01000003.1"/>
</dbReference>
<dbReference type="GO" id="GO:0051301">
    <property type="term" value="P:cell division"/>
    <property type="evidence" value="ECO:0007669"/>
    <property type="project" value="UniProtKB-KW"/>
</dbReference>
<dbReference type="EMBL" id="FMWK01000003">
    <property type="protein sequence ID" value="SCZ77285.1"/>
    <property type="molecule type" value="Genomic_DNA"/>
</dbReference>
<accession>A0A1G5RT36</accession>
<evidence type="ECO:0000256" key="1">
    <source>
        <dbReference type="ARBA" id="ARBA00022829"/>
    </source>
</evidence>
<dbReference type="PANTHER" id="PTHR33969:SF2">
    <property type="entry name" value="SEGREGATION AND CONDENSATION PROTEIN A"/>
    <property type="match status" value="1"/>
</dbReference>
<name>A0A1G5RT36_PSEXY</name>
<dbReference type="GO" id="GO:0005737">
    <property type="term" value="C:cytoplasm"/>
    <property type="evidence" value="ECO:0007669"/>
    <property type="project" value="UniProtKB-SubCell"/>
</dbReference>
<evidence type="ECO:0000313" key="4">
    <source>
        <dbReference type="EMBL" id="SCZ77285.1"/>
    </source>
</evidence>
<comment type="similarity">
    <text evidence="3">Belongs to the ScpA family.</text>
</comment>
<organism evidence="4 5">
    <name type="scientific">Pseudobutyrivibrio xylanivorans</name>
    <dbReference type="NCBI Taxonomy" id="185007"/>
    <lineage>
        <taxon>Bacteria</taxon>
        <taxon>Bacillati</taxon>
        <taxon>Bacillota</taxon>
        <taxon>Clostridia</taxon>
        <taxon>Lachnospirales</taxon>
        <taxon>Lachnospiraceae</taxon>
        <taxon>Pseudobutyrivibrio</taxon>
    </lineage>
</organism>
<evidence type="ECO:0000313" key="5">
    <source>
        <dbReference type="Proteomes" id="UP000199428"/>
    </source>
</evidence>
<dbReference type="Gene3D" id="1.10.10.580">
    <property type="entry name" value="Structural maintenance of chromosome 1. Chain E"/>
    <property type="match status" value="1"/>
</dbReference>
<comment type="subunit">
    <text evidence="3">Component of a cohesin-like complex composed of ScpA, ScpB and the Smc homodimer, in which ScpA and ScpB bind to the head domain of Smc. The presence of the three proteins is required for the association of the complex with DNA.</text>
</comment>
<dbReference type="GO" id="GO:0007059">
    <property type="term" value="P:chromosome segregation"/>
    <property type="evidence" value="ECO:0007669"/>
    <property type="project" value="UniProtKB-UniRule"/>
</dbReference>
<comment type="function">
    <text evidence="3">Participates in chromosomal partition during cell division. May act via the formation of a condensin-like complex containing Smc and ScpB that pull DNA away from mid-cell into both cell halves.</text>
</comment>
<keyword evidence="3" id="KW-0132">Cell division</keyword>
<dbReference type="InterPro" id="IPR003768">
    <property type="entry name" value="ScpA"/>
</dbReference>
<keyword evidence="1 3" id="KW-0159">Chromosome partition</keyword>
<dbReference type="PANTHER" id="PTHR33969">
    <property type="entry name" value="SEGREGATION AND CONDENSATION PROTEIN A"/>
    <property type="match status" value="1"/>
</dbReference>
<proteinExistence type="inferred from homology"/>
<keyword evidence="3" id="KW-0131">Cell cycle</keyword>
<dbReference type="GO" id="GO:0006260">
    <property type="term" value="P:DNA replication"/>
    <property type="evidence" value="ECO:0007669"/>
    <property type="project" value="UniProtKB-UniRule"/>
</dbReference>
<keyword evidence="3" id="KW-0963">Cytoplasm</keyword>
<gene>
    <name evidence="3" type="primary">scpA</name>
    <name evidence="4" type="ORF">SAMN02910350_00656</name>
</gene>
<reference evidence="4 5" key="1">
    <citation type="submission" date="2016-10" db="EMBL/GenBank/DDBJ databases">
        <authorList>
            <person name="de Groot N.N."/>
        </authorList>
    </citation>
    <scope>NUCLEOTIDE SEQUENCE [LARGE SCALE GENOMIC DNA]</scope>
    <source>
        <strain evidence="4 5">DSM 10317</strain>
    </source>
</reference>
<evidence type="ECO:0000256" key="3">
    <source>
        <dbReference type="HAMAP-Rule" id="MF_01805"/>
    </source>
</evidence>
<dbReference type="Pfam" id="PF02616">
    <property type="entry name" value="SMC_ScpA"/>
    <property type="match status" value="1"/>
</dbReference>
<dbReference type="HAMAP" id="MF_01805">
    <property type="entry name" value="ScpA"/>
    <property type="match status" value="1"/>
</dbReference>
<dbReference type="AlphaFoldDB" id="A0A1G5RT36"/>
<dbReference type="Proteomes" id="UP000199428">
    <property type="component" value="Unassembled WGS sequence"/>
</dbReference>
<protein>
    <recommendedName>
        <fullName evidence="2 3">Segregation and condensation protein A</fullName>
    </recommendedName>
</protein>